<dbReference type="InterPro" id="IPR038765">
    <property type="entry name" value="Papain-like_cys_pep_sf"/>
</dbReference>
<dbReference type="PANTHER" id="PTHR43982">
    <property type="entry name" value="UBIQUITIN CARBOXYL-TERMINAL HYDROLASE"/>
    <property type="match status" value="1"/>
</dbReference>
<dbReference type="AlphaFoldDB" id="A0A0J8B237"/>
<sequence>AITCFRSIPELKENLISYGNGGDVTRFSGPQDSSSNQVVAKLGQMLFSLDNSVEAVAPIAFLSAFREAFPQFAQRSNAGYSQQDADESLTQLLYTLREVLKKFPDESDISGNSGINGLFVGQMESTITCNELPDDQKAANVEVKMHEFSKLSCHISGDTNHLSDGLTAALSESIEKHSPILTRNAIFTKVDRIAQLPPYLIVQFVRFFW</sequence>
<keyword evidence="4" id="KW-0833">Ubl conjugation pathway</keyword>
<evidence type="ECO:0000256" key="3">
    <source>
        <dbReference type="ARBA" id="ARBA00022670"/>
    </source>
</evidence>
<dbReference type="GO" id="GO:0004843">
    <property type="term" value="F:cysteine-type deubiquitinase activity"/>
    <property type="evidence" value="ECO:0007669"/>
    <property type="project" value="UniProtKB-EC"/>
</dbReference>
<keyword evidence="9" id="KW-1185">Reference proteome</keyword>
<dbReference type="GO" id="GO:0043161">
    <property type="term" value="P:proteasome-mediated ubiquitin-dependent protein catabolic process"/>
    <property type="evidence" value="ECO:0007669"/>
    <property type="project" value="InterPro"/>
</dbReference>
<dbReference type="PANTHER" id="PTHR43982:SF1">
    <property type="entry name" value="UBIQUITIN CARBOXYL-TERMINAL HYDROLASE 14"/>
    <property type="match status" value="1"/>
</dbReference>
<protein>
    <recommendedName>
        <fullName evidence="2">ubiquitinyl hydrolase 1</fullName>
        <ecNumber evidence="2">3.4.19.12</ecNumber>
    </recommendedName>
</protein>
<keyword evidence="5" id="KW-0378">Hydrolase</keyword>
<dbReference type="GO" id="GO:0070628">
    <property type="term" value="F:proteasome binding"/>
    <property type="evidence" value="ECO:0007669"/>
    <property type="project" value="TreeGrafter"/>
</dbReference>
<dbReference type="GO" id="GO:0016579">
    <property type="term" value="P:protein deubiquitination"/>
    <property type="evidence" value="ECO:0007669"/>
    <property type="project" value="InterPro"/>
</dbReference>
<evidence type="ECO:0000259" key="7">
    <source>
        <dbReference type="PROSITE" id="PS50235"/>
    </source>
</evidence>
<evidence type="ECO:0000256" key="6">
    <source>
        <dbReference type="ARBA" id="ARBA00022807"/>
    </source>
</evidence>
<dbReference type="Gene3D" id="3.90.70.10">
    <property type="entry name" value="Cysteine proteinases"/>
    <property type="match status" value="1"/>
</dbReference>
<evidence type="ECO:0000313" key="8">
    <source>
        <dbReference type="EMBL" id="KMS93958.1"/>
    </source>
</evidence>
<dbReference type="InterPro" id="IPR001394">
    <property type="entry name" value="Peptidase_C19_UCH"/>
</dbReference>
<keyword evidence="6" id="KW-0788">Thiol protease</keyword>
<gene>
    <name evidence="8" type="ORF">BVRB_026220</name>
</gene>
<dbReference type="GO" id="GO:0061136">
    <property type="term" value="P:regulation of proteasomal protein catabolic process"/>
    <property type="evidence" value="ECO:0007669"/>
    <property type="project" value="TreeGrafter"/>
</dbReference>
<dbReference type="Gramene" id="KMS93958">
    <property type="protein sequence ID" value="KMS93958"/>
    <property type="gene ID" value="BVRB_026220"/>
</dbReference>
<evidence type="ECO:0000256" key="4">
    <source>
        <dbReference type="ARBA" id="ARBA00022786"/>
    </source>
</evidence>
<dbReference type="EC" id="3.4.19.12" evidence="2"/>
<evidence type="ECO:0000313" key="9">
    <source>
        <dbReference type="Proteomes" id="UP000035740"/>
    </source>
</evidence>
<evidence type="ECO:0000256" key="2">
    <source>
        <dbReference type="ARBA" id="ARBA00012759"/>
    </source>
</evidence>
<feature type="non-terminal residue" evidence="8">
    <location>
        <position position="1"/>
    </location>
</feature>
<dbReference type="PROSITE" id="PS50235">
    <property type="entry name" value="USP_3"/>
    <property type="match status" value="1"/>
</dbReference>
<reference evidence="8 9" key="1">
    <citation type="journal article" date="2014" name="Nature">
        <title>The genome of the recently domesticated crop plant sugar beet (Beta vulgaris).</title>
        <authorList>
            <person name="Dohm J.C."/>
            <person name="Minoche A.E."/>
            <person name="Holtgrawe D."/>
            <person name="Capella-Gutierrez S."/>
            <person name="Zakrzewski F."/>
            <person name="Tafer H."/>
            <person name="Rupp O."/>
            <person name="Sorensen T.R."/>
            <person name="Stracke R."/>
            <person name="Reinhardt R."/>
            <person name="Goesmann A."/>
            <person name="Kraft T."/>
            <person name="Schulz B."/>
            <person name="Stadler P.F."/>
            <person name="Schmidt T."/>
            <person name="Gabaldon T."/>
            <person name="Lehrach H."/>
            <person name="Weisshaar B."/>
            <person name="Himmelbauer H."/>
        </authorList>
    </citation>
    <scope>NUCLEOTIDE SEQUENCE [LARGE SCALE GENOMIC DNA]</scope>
    <source>
        <tissue evidence="8">Taproot</tissue>
    </source>
</reference>
<dbReference type="Proteomes" id="UP000035740">
    <property type="component" value="Unassembled WGS sequence"/>
</dbReference>
<feature type="domain" description="USP" evidence="7">
    <location>
        <begin position="1"/>
        <end position="209"/>
    </location>
</feature>
<dbReference type="SUPFAM" id="SSF54001">
    <property type="entry name" value="Cysteine proteinases"/>
    <property type="match status" value="1"/>
</dbReference>
<dbReference type="InterPro" id="IPR044635">
    <property type="entry name" value="UBP14-like"/>
</dbReference>
<dbReference type="Pfam" id="PF00443">
    <property type="entry name" value="UCH"/>
    <property type="match status" value="1"/>
</dbReference>
<proteinExistence type="predicted"/>
<accession>A0A0J8B237</accession>
<dbReference type="InterPro" id="IPR028889">
    <property type="entry name" value="USP"/>
</dbReference>
<comment type="catalytic activity">
    <reaction evidence="1">
        <text>Thiol-dependent hydrolysis of ester, thioester, amide, peptide and isopeptide bonds formed by the C-terminal Gly of ubiquitin (a 76-residue protein attached to proteins as an intracellular targeting signal).</text>
        <dbReference type="EC" id="3.4.19.12"/>
    </reaction>
</comment>
<name>A0A0J8B237_BETVV</name>
<dbReference type="eggNOG" id="KOG1872">
    <property type="taxonomic scope" value="Eukaryota"/>
</dbReference>
<dbReference type="OMA" id="CHISGDT"/>
<organism evidence="8 9">
    <name type="scientific">Beta vulgaris subsp. vulgaris</name>
    <name type="common">Beet</name>
    <dbReference type="NCBI Taxonomy" id="3555"/>
    <lineage>
        <taxon>Eukaryota</taxon>
        <taxon>Viridiplantae</taxon>
        <taxon>Streptophyta</taxon>
        <taxon>Embryophyta</taxon>
        <taxon>Tracheophyta</taxon>
        <taxon>Spermatophyta</taxon>
        <taxon>Magnoliopsida</taxon>
        <taxon>eudicotyledons</taxon>
        <taxon>Gunneridae</taxon>
        <taxon>Pentapetalae</taxon>
        <taxon>Caryophyllales</taxon>
        <taxon>Chenopodiaceae</taxon>
        <taxon>Betoideae</taxon>
        <taxon>Beta</taxon>
    </lineage>
</organism>
<keyword evidence="3" id="KW-0645">Protease</keyword>
<dbReference type="EMBL" id="KQ097358">
    <property type="protein sequence ID" value="KMS93958.1"/>
    <property type="molecule type" value="Genomic_DNA"/>
</dbReference>
<evidence type="ECO:0000256" key="5">
    <source>
        <dbReference type="ARBA" id="ARBA00022801"/>
    </source>
</evidence>
<dbReference type="OrthoDB" id="333239at2759"/>
<evidence type="ECO:0000256" key="1">
    <source>
        <dbReference type="ARBA" id="ARBA00000707"/>
    </source>
</evidence>